<evidence type="ECO:0000313" key="2">
    <source>
        <dbReference type="Proteomes" id="UP000282985"/>
    </source>
</evidence>
<reference evidence="1 2" key="1">
    <citation type="submission" date="2018-11" db="EMBL/GenBank/DDBJ databases">
        <title>Parancylomarina longa gen. nov., sp. nov., isolated from sediments of southern Okinawa.</title>
        <authorList>
            <person name="Fu T."/>
        </authorList>
    </citation>
    <scope>NUCLEOTIDE SEQUENCE [LARGE SCALE GENOMIC DNA]</scope>
    <source>
        <strain evidence="1 2">T3-2 S1-C</strain>
    </source>
</reference>
<keyword evidence="2" id="KW-1185">Reference proteome</keyword>
<comment type="caution">
    <text evidence="1">The sequence shown here is derived from an EMBL/GenBank/DDBJ whole genome shotgun (WGS) entry which is preliminary data.</text>
</comment>
<dbReference type="Pfam" id="PF14281">
    <property type="entry name" value="PDDEXK_4"/>
    <property type="match status" value="1"/>
</dbReference>
<gene>
    <name evidence="1" type="ORF">DLK05_02410</name>
</gene>
<proteinExistence type="predicted"/>
<dbReference type="OrthoDB" id="6346224at2"/>
<dbReference type="Proteomes" id="UP000282985">
    <property type="component" value="Unassembled WGS sequence"/>
</dbReference>
<evidence type="ECO:0000313" key="1">
    <source>
        <dbReference type="EMBL" id="RUT79563.1"/>
    </source>
</evidence>
<dbReference type="RefSeq" id="WP_127342384.1">
    <property type="nucleotide sequence ID" value="NZ_RJJX01000002.1"/>
</dbReference>
<dbReference type="InterPro" id="IPR029470">
    <property type="entry name" value="PDDEXK_4"/>
</dbReference>
<name>A0A434AYB9_9BACT</name>
<protein>
    <recommendedName>
        <fullName evidence="3">PD-(D/E)XK nuclease family protein</fullName>
    </recommendedName>
</protein>
<accession>A0A434AYB9</accession>
<organism evidence="1 2">
    <name type="scientific">Ancylomarina longa</name>
    <dbReference type="NCBI Taxonomy" id="2487017"/>
    <lineage>
        <taxon>Bacteria</taxon>
        <taxon>Pseudomonadati</taxon>
        <taxon>Bacteroidota</taxon>
        <taxon>Bacteroidia</taxon>
        <taxon>Marinilabiliales</taxon>
        <taxon>Marinifilaceae</taxon>
        <taxon>Ancylomarina</taxon>
    </lineage>
</organism>
<dbReference type="EMBL" id="RJJX01000002">
    <property type="protein sequence ID" value="RUT79563.1"/>
    <property type="molecule type" value="Genomic_DNA"/>
</dbReference>
<sequence length="389" mass="45713">MGETEGYLHLLKTLEEYLRVYNIEQSKIPLHINLVEEIAPNENAHSRILAQLFRISEKNLESFFRYLGGEYKKIDVTDYTIECEKHRIDISIKTKNGDGIIIENKICGASDQGEQIEKYIKKLEARGVKKDRIYVLYLTNKGGSPSRNSLTEETENQLGDRYRLINYRDNILPWLKYELLPSCHYKDKAMIGAIEHYINFLEIRFRTLDTYEDMNNELENILLNEFKLNDNNLNENLKIISTKIEEINQLSTSAERLQHNFIEQIFEGWQSQIKNEYKSRIRCNVKEANSYFFLSILFDYKDKDFACSIGKDQIGDQQYYVGISVRGTKEETKFEEISELCRMVFSKTGSSKRWYVWKSIDFDDVYIEFVKILEAIESKSTTINIRNAG</sequence>
<evidence type="ECO:0008006" key="3">
    <source>
        <dbReference type="Google" id="ProtNLM"/>
    </source>
</evidence>
<dbReference type="AlphaFoldDB" id="A0A434AYB9"/>